<organism evidence="3 4">
    <name type="scientific">Necator americanus</name>
    <name type="common">Human hookworm</name>
    <dbReference type="NCBI Taxonomy" id="51031"/>
    <lineage>
        <taxon>Eukaryota</taxon>
        <taxon>Metazoa</taxon>
        <taxon>Ecdysozoa</taxon>
        <taxon>Nematoda</taxon>
        <taxon>Chromadorea</taxon>
        <taxon>Rhabditida</taxon>
        <taxon>Rhabditina</taxon>
        <taxon>Rhabditomorpha</taxon>
        <taxon>Strongyloidea</taxon>
        <taxon>Ancylostomatidae</taxon>
        <taxon>Bunostominae</taxon>
        <taxon>Necator</taxon>
    </lineage>
</organism>
<keyword evidence="1" id="KW-0472">Membrane</keyword>
<feature type="chain" id="PRO_5004824821" evidence="2">
    <location>
        <begin position="32"/>
        <end position="75"/>
    </location>
</feature>
<evidence type="ECO:0000313" key="3">
    <source>
        <dbReference type="EMBL" id="ETN75842.1"/>
    </source>
</evidence>
<keyword evidence="4" id="KW-1185">Reference proteome</keyword>
<dbReference type="AlphaFoldDB" id="W2T4F8"/>
<gene>
    <name evidence="3" type="ORF">NECAME_03615</name>
</gene>
<protein>
    <submittedName>
        <fullName evidence="3">Uncharacterized protein</fullName>
    </submittedName>
</protein>
<dbReference type="EMBL" id="KI660267">
    <property type="protein sequence ID" value="ETN75842.1"/>
    <property type="molecule type" value="Genomic_DNA"/>
</dbReference>
<keyword evidence="1" id="KW-1133">Transmembrane helix</keyword>
<evidence type="ECO:0000256" key="2">
    <source>
        <dbReference type="SAM" id="SignalP"/>
    </source>
</evidence>
<dbReference type="KEGG" id="nai:NECAME_03615"/>
<accession>W2T4F8</accession>
<proteinExistence type="predicted"/>
<sequence length="75" mass="8123">MRQPTNPRIPGMNRSMLTCLLLLAVVVICSAQWGYTTRYTYYYGRPYYGRPYYGPAARGAAAGAIIGGTLGALVG</sequence>
<keyword evidence="1" id="KW-0812">Transmembrane</keyword>
<dbReference type="Proteomes" id="UP000053676">
    <property type="component" value="Unassembled WGS sequence"/>
</dbReference>
<name>W2T4F8_NECAM</name>
<keyword evidence="2" id="KW-0732">Signal</keyword>
<feature type="signal peptide" evidence="2">
    <location>
        <begin position="1"/>
        <end position="31"/>
    </location>
</feature>
<reference evidence="4" key="1">
    <citation type="journal article" date="2014" name="Nat. Genet.">
        <title>Genome of the human hookworm Necator americanus.</title>
        <authorList>
            <person name="Tang Y.T."/>
            <person name="Gao X."/>
            <person name="Rosa B.A."/>
            <person name="Abubucker S."/>
            <person name="Hallsworth-Pepin K."/>
            <person name="Martin J."/>
            <person name="Tyagi R."/>
            <person name="Heizer E."/>
            <person name="Zhang X."/>
            <person name="Bhonagiri-Palsikar V."/>
            <person name="Minx P."/>
            <person name="Warren W.C."/>
            <person name="Wang Q."/>
            <person name="Zhan B."/>
            <person name="Hotez P.J."/>
            <person name="Sternberg P.W."/>
            <person name="Dougall A."/>
            <person name="Gaze S.T."/>
            <person name="Mulvenna J."/>
            <person name="Sotillo J."/>
            <person name="Ranganathan S."/>
            <person name="Rabelo E.M."/>
            <person name="Wilson R.K."/>
            <person name="Felgner P.L."/>
            <person name="Bethony J."/>
            <person name="Hawdon J.M."/>
            <person name="Gasser R.B."/>
            <person name="Loukas A."/>
            <person name="Mitreva M."/>
        </authorList>
    </citation>
    <scope>NUCLEOTIDE SEQUENCE [LARGE SCALE GENOMIC DNA]</scope>
</reference>
<feature type="transmembrane region" description="Helical" evidence="1">
    <location>
        <begin position="55"/>
        <end position="74"/>
    </location>
</feature>
<dbReference type="OMA" id="VICSAQW"/>
<evidence type="ECO:0000256" key="1">
    <source>
        <dbReference type="SAM" id="Phobius"/>
    </source>
</evidence>
<evidence type="ECO:0000313" key="4">
    <source>
        <dbReference type="Proteomes" id="UP000053676"/>
    </source>
</evidence>